<reference evidence="1 2" key="1">
    <citation type="submission" date="2020-08" db="EMBL/GenBank/DDBJ databases">
        <title>Bridging the membrane lipid divide: bacteria of the FCB group superphylum have the potential to synthesize archaeal ether lipids.</title>
        <authorList>
            <person name="Villanueva L."/>
            <person name="Von Meijenfeldt F.A.B."/>
            <person name="Westbye A.B."/>
            <person name="Yadav S."/>
            <person name="Hopmans E.C."/>
            <person name="Dutilh B.E."/>
            <person name="Sinninghe Damste J.S."/>
        </authorList>
    </citation>
    <scope>NUCLEOTIDE SEQUENCE [LARGE SCALE GENOMIC DNA]</scope>
    <source>
        <strain evidence="1">NIOZ-UU17</strain>
    </source>
</reference>
<protein>
    <submittedName>
        <fullName evidence="1">Uncharacterized protein</fullName>
    </submittedName>
</protein>
<organism evidence="1 2">
    <name type="scientific">Candidatus Desulfatibia vada</name>
    <dbReference type="NCBI Taxonomy" id="2841696"/>
    <lineage>
        <taxon>Bacteria</taxon>
        <taxon>Pseudomonadati</taxon>
        <taxon>Thermodesulfobacteriota</taxon>
        <taxon>Desulfobacteria</taxon>
        <taxon>Desulfobacterales</taxon>
        <taxon>Desulfobacterales incertae sedis</taxon>
        <taxon>Candidatus Desulfatibia</taxon>
    </lineage>
</organism>
<dbReference type="AlphaFoldDB" id="A0A8J6NUC2"/>
<evidence type="ECO:0000313" key="1">
    <source>
        <dbReference type="EMBL" id="MBC8432538.1"/>
    </source>
</evidence>
<dbReference type="EMBL" id="JACNIG010000230">
    <property type="protein sequence ID" value="MBC8432538.1"/>
    <property type="molecule type" value="Genomic_DNA"/>
</dbReference>
<dbReference type="Proteomes" id="UP000605201">
    <property type="component" value="Unassembled WGS sequence"/>
</dbReference>
<gene>
    <name evidence="1" type="ORF">H8D96_11530</name>
</gene>
<accession>A0A8J6NUC2</accession>
<name>A0A8J6NUC2_9BACT</name>
<sequence length="286" mass="33188">MLQIEDVASAYWGEEPIRRLLERRKEYIEWGGDKKSIRECYILDNWDEIRAVTDEFLSVSKKNVIIDISTLPKRFFFSIMRRLLETSTSDTIIATYTRPEKYDTSRPLAIDPEPWRALSGFQEAYPEPKRKMLIVGLGYEPLGLPQILKEGNFAGESIRLLFPFPATPAGYLRNWEFVRNLDSEVGPYQHDPVRVNGYDLSGIFDYIRAITDHGREYAVFAPYGTKPMSLAMCLYAIYNTEKAAVYYTQPLSYNPRYSTGIKMVDGIPETYAYCLRLNRRNLYTLD</sequence>
<comment type="caution">
    <text evidence="1">The sequence shown here is derived from an EMBL/GenBank/DDBJ whole genome shotgun (WGS) entry which is preliminary data.</text>
</comment>
<evidence type="ECO:0000313" key="2">
    <source>
        <dbReference type="Proteomes" id="UP000605201"/>
    </source>
</evidence>
<proteinExistence type="predicted"/>